<keyword evidence="1" id="KW-0472">Membrane</keyword>
<gene>
    <name evidence="2" type="ORF">L2A60_12945</name>
</gene>
<dbReference type="Gene3D" id="3.30.70.1440">
    <property type="entry name" value="Multidrug efflux transporter AcrB pore domain"/>
    <property type="match status" value="1"/>
</dbReference>
<reference evidence="2 3" key="1">
    <citation type="submission" date="2022-01" db="EMBL/GenBank/DDBJ databases">
        <authorList>
            <person name="Won M."/>
            <person name="Kim S.-J."/>
            <person name="Kwon S.-W."/>
        </authorList>
    </citation>
    <scope>NUCLEOTIDE SEQUENCE [LARGE SCALE GENOMIC DNA]</scope>
    <source>
        <strain evidence="2 3">KCTC 23505</strain>
    </source>
</reference>
<feature type="transmembrane region" description="Helical" evidence="1">
    <location>
        <begin position="955"/>
        <end position="974"/>
    </location>
</feature>
<dbReference type="InterPro" id="IPR001036">
    <property type="entry name" value="Acrflvin-R"/>
</dbReference>
<feature type="transmembrane region" description="Helical" evidence="1">
    <location>
        <begin position="910"/>
        <end position="931"/>
    </location>
</feature>
<dbReference type="Gene3D" id="3.30.2090.10">
    <property type="entry name" value="Multidrug efflux transporter AcrB TolC docking domain, DN and DC subdomains"/>
    <property type="match status" value="2"/>
</dbReference>
<protein>
    <submittedName>
        <fullName evidence="2">Efflux RND transporter permease subunit</fullName>
    </submittedName>
</protein>
<dbReference type="RefSeq" id="WP_235704835.1">
    <property type="nucleotide sequence ID" value="NZ_JAKGBZ010000026.1"/>
</dbReference>
<dbReference type="Gene3D" id="3.30.70.1430">
    <property type="entry name" value="Multidrug efflux transporter AcrB pore domain"/>
    <property type="match status" value="2"/>
</dbReference>
<dbReference type="InterPro" id="IPR027463">
    <property type="entry name" value="AcrB_DN_DC_subdom"/>
</dbReference>
<comment type="caution">
    <text evidence="2">The sequence shown here is derived from an EMBL/GenBank/DDBJ whole genome shotgun (WGS) entry which is preliminary data.</text>
</comment>
<dbReference type="Pfam" id="PF00873">
    <property type="entry name" value="ACR_tran"/>
    <property type="match status" value="1"/>
</dbReference>
<feature type="transmembrane region" description="Helical" evidence="1">
    <location>
        <begin position="986"/>
        <end position="1009"/>
    </location>
</feature>
<dbReference type="PRINTS" id="PR00702">
    <property type="entry name" value="ACRIFLAVINRP"/>
</dbReference>
<feature type="transmembrane region" description="Helical" evidence="1">
    <location>
        <begin position="358"/>
        <end position="378"/>
    </location>
</feature>
<keyword evidence="1" id="KW-1133">Transmembrane helix</keyword>
<organism evidence="2 3">
    <name type="scientific">Acidiphilium iwatense</name>
    <dbReference type="NCBI Taxonomy" id="768198"/>
    <lineage>
        <taxon>Bacteria</taxon>
        <taxon>Pseudomonadati</taxon>
        <taxon>Pseudomonadota</taxon>
        <taxon>Alphaproteobacteria</taxon>
        <taxon>Acetobacterales</taxon>
        <taxon>Acidocellaceae</taxon>
        <taxon>Acidiphilium</taxon>
    </lineage>
</organism>
<keyword evidence="1" id="KW-0812">Transmembrane</keyword>
<dbReference type="SUPFAM" id="SSF82693">
    <property type="entry name" value="Multidrug efflux transporter AcrB pore domain, PN1, PN2, PC1 and PC2 subdomains"/>
    <property type="match status" value="3"/>
</dbReference>
<feature type="transmembrane region" description="Helical" evidence="1">
    <location>
        <begin position="528"/>
        <end position="547"/>
    </location>
</feature>
<evidence type="ECO:0000256" key="1">
    <source>
        <dbReference type="SAM" id="Phobius"/>
    </source>
</evidence>
<dbReference type="Proteomes" id="UP001521209">
    <property type="component" value="Unassembled WGS sequence"/>
</dbReference>
<keyword evidence="3" id="KW-1185">Reference proteome</keyword>
<dbReference type="SUPFAM" id="SSF82866">
    <property type="entry name" value="Multidrug efflux transporter AcrB transmembrane domain"/>
    <property type="match status" value="2"/>
</dbReference>
<feature type="transmembrane region" description="Helical" evidence="1">
    <location>
        <begin position="335"/>
        <end position="351"/>
    </location>
</feature>
<evidence type="ECO:0000313" key="2">
    <source>
        <dbReference type="EMBL" id="MCF3947584.1"/>
    </source>
</evidence>
<dbReference type="PANTHER" id="PTHR32063:SF0">
    <property type="entry name" value="SWARMING MOTILITY PROTEIN SWRC"/>
    <property type="match status" value="1"/>
</dbReference>
<name>A0ABS9DXW1_9PROT</name>
<dbReference type="Gene3D" id="1.20.1640.10">
    <property type="entry name" value="Multidrug efflux transporter AcrB transmembrane domain"/>
    <property type="match status" value="2"/>
</dbReference>
<proteinExistence type="predicted"/>
<accession>A0ABS9DXW1</accession>
<feature type="transmembrane region" description="Helical" evidence="1">
    <location>
        <begin position="881"/>
        <end position="903"/>
    </location>
</feature>
<dbReference type="EMBL" id="JAKGBZ010000026">
    <property type="protein sequence ID" value="MCF3947584.1"/>
    <property type="molecule type" value="Genomic_DNA"/>
</dbReference>
<evidence type="ECO:0000313" key="3">
    <source>
        <dbReference type="Proteomes" id="UP001521209"/>
    </source>
</evidence>
<dbReference type="Gene3D" id="3.30.70.1320">
    <property type="entry name" value="Multidrug efflux transporter AcrB pore domain like"/>
    <property type="match status" value="1"/>
</dbReference>
<feature type="transmembrane region" description="Helical" evidence="1">
    <location>
        <begin position="439"/>
        <end position="460"/>
    </location>
</feature>
<feature type="transmembrane region" description="Helical" evidence="1">
    <location>
        <begin position="853"/>
        <end position="875"/>
    </location>
</feature>
<dbReference type="SUPFAM" id="SSF82714">
    <property type="entry name" value="Multidrug efflux transporter AcrB TolC docking domain, DN and DC subdomains"/>
    <property type="match status" value="2"/>
</dbReference>
<sequence length="1017" mass="107900">MGFARFLARHQRAILFLMASLALAGAVAAMSLPVGLFPRTSFPRVRVNIDAGARPAQQMVLQVTKPAEQALRAIPDVVSVRSSTSRGSAQIYVDFNWGQNMGHATTEVDAAIARKLPDFPPGTTYVVRRMDPTVFPIIAYAMTSHSISETRLRTIAQYHIVPVLTRIPGVAKVSVQGGTTPEVHVLVAPQRLAAMHVTLAQVEQAVSKSNVLAAVGRMADRDRLYLLVQNNTLNSVRAVKRIVVRAGPDGVVRLDQVATVRMGTVPVYYRVAQNGVPAVTLQVFQQPNGNAVAVDAAVRKALTAYKANLPHGVTLVKWYDQSRLVSAAAGSVRDAILIGVMLAGLVLIGFLRSWRVTLIALLVVPASMASAVLLLSLAGMSFNIMTLGGLAASVGLVIDDAIVMIEHVARRAGHAAGNAAKGAVLAAAAEFLPPLSGSSMATLIVFAPLALLSGVTGAFFKALSITMAATLAASWLLSAFAVPVLARALIDFDKWHDPLEAHDAADHAGWLTRTHAALLPRLIARPGLLALGIAPLIVAGFLTYRAVPTGFMPHLDEGGFVLNYQTRPGTSLAESVREVNQVEAILRADPAVKTFSRRTGAGLGGDLNEPYQGDIFVQLKPHGDRPLIWPVMDRVRRNIEAKVPGIDFDESQMLSDLLGDLTGVPEPIEIKLSGAPAQLLSTARRVATAIGGIRGVVSVNNGVVLAGDAIDIHVDTARAAMLGLDPASVRQTLRTALQGSVVSALPGQYRFTGIRVTLPQDAKRHIGDLARIPVATPSGALIPMGDFATFNVVSGQPEIDRDNLQRIVAVTGRISGRGIGGVIADVRHTLARPGMLPPGMHYTLGGLYKQQQIAFLGLAKVFVAAIAAEFILLLFLYRSFIIAGTILSTALLASLAVFIGLFVSGVQLNITALMGMTMIVGLATEMAIFYVSEYQSLAEHNDPLESLVTASRNRLRPIAMTTLAAILTLLPLALDIGEGSGMQQPLAIAIISGFIVQFPLVLLALPVLLKLAVKKPT</sequence>
<dbReference type="PANTHER" id="PTHR32063">
    <property type="match status" value="1"/>
</dbReference>